<proteinExistence type="predicted"/>
<organism evidence="4 5">
    <name type="scientific">Tulasnella calospora MUT 4182</name>
    <dbReference type="NCBI Taxonomy" id="1051891"/>
    <lineage>
        <taxon>Eukaryota</taxon>
        <taxon>Fungi</taxon>
        <taxon>Dikarya</taxon>
        <taxon>Basidiomycota</taxon>
        <taxon>Agaricomycotina</taxon>
        <taxon>Agaricomycetes</taxon>
        <taxon>Cantharellales</taxon>
        <taxon>Tulasnellaceae</taxon>
        <taxon>Tulasnella</taxon>
    </lineage>
</organism>
<dbReference type="GO" id="GO:0003755">
    <property type="term" value="F:peptidyl-prolyl cis-trans isomerase activity"/>
    <property type="evidence" value="ECO:0007669"/>
    <property type="project" value="UniProtKB-EC"/>
</dbReference>
<name>A0A0C3QM69_9AGAM</name>
<dbReference type="SUPFAM" id="SSF50891">
    <property type="entry name" value="Cyclophilin-like"/>
    <property type="match status" value="1"/>
</dbReference>
<evidence type="ECO:0000313" key="4">
    <source>
        <dbReference type="EMBL" id="KIO28861.1"/>
    </source>
</evidence>
<dbReference type="OrthoDB" id="3247523at2759"/>
<dbReference type="HOGENOM" id="CLU_811805_0_0_1"/>
<evidence type="ECO:0000259" key="3">
    <source>
        <dbReference type="Pfam" id="PF00160"/>
    </source>
</evidence>
<gene>
    <name evidence="4" type="ORF">M407DRAFT_229109</name>
</gene>
<dbReference type="EMBL" id="KN822989">
    <property type="protein sequence ID" value="KIO28861.1"/>
    <property type="molecule type" value="Genomic_DNA"/>
</dbReference>
<feature type="region of interest" description="Disordered" evidence="2">
    <location>
        <begin position="321"/>
        <end position="342"/>
    </location>
</feature>
<sequence>MADWVKTRPSGGVRPDPGYPERMERLIEAPGSCGDGRYRLVCLIDIGARRLFGVLKESPQLVLHTAFAHGRFYESPEIVDNNGCRKIILELDLIPGGAPSLMLSQRIQSERNQDKRSARTPRIALLSSSTTRKFGRINLILTSEEESRDFATKFHQACKDGSISKDAMFRLIERQVTAVVDLTNSGNAPTGFSSGAAPAKANTGSWRSLFGRGEVASAPARTRNAAAGGIVDPNLPPPFFPKVKTGSRRLRHDEPFVISGRVEGSEILISTEAATSLDGRWVVFGKVADQDSENIVKRIKRYSASTQNKVFVASSGVGTVSGNPDVSPSADSTVSSGQVVAT</sequence>
<evidence type="ECO:0000256" key="2">
    <source>
        <dbReference type="SAM" id="MobiDB-lite"/>
    </source>
</evidence>
<reference evidence="5" key="2">
    <citation type="submission" date="2015-01" db="EMBL/GenBank/DDBJ databases">
        <title>Evolutionary Origins and Diversification of the Mycorrhizal Mutualists.</title>
        <authorList>
            <consortium name="DOE Joint Genome Institute"/>
            <consortium name="Mycorrhizal Genomics Consortium"/>
            <person name="Kohler A."/>
            <person name="Kuo A."/>
            <person name="Nagy L.G."/>
            <person name="Floudas D."/>
            <person name="Copeland A."/>
            <person name="Barry K.W."/>
            <person name="Cichocki N."/>
            <person name="Veneault-Fourrey C."/>
            <person name="LaButti K."/>
            <person name="Lindquist E.A."/>
            <person name="Lipzen A."/>
            <person name="Lundell T."/>
            <person name="Morin E."/>
            <person name="Murat C."/>
            <person name="Riley R."/>
            <person name="Ohm R."/>
            <person name="Sun H."/>
            <person name="Tunlid A."/>
            <person name="Henrissat B."/>
            <person name="Grigoriev I.V."/>
            <person name="Hibbett D.S."/>
            <person name="Martin F."/>
        </authorList>
    </citation>
    <scope>NUCLEOTIDE SEQUENCE [LARGE SCALE GENOMIC DNA]</scope>
    <source>
        <strain evidence="5">MUT 4182</strain>
    </source>
</reference>
<comment type="catalytic activity">
    <reaction evidence="1">
        <text>[protein]-peptidylproline (omega=180) = [protein]-peptidylproline (omega=0)</text>
        <dbReference type="Rhea" id="RHEA:16237"/>
        <dbReference type="Rhea" id="RHEA-COMP:10747"/>
        <dbReference type="Rhea" id="RHEA-COMP:10748"/>
        <dbReference type="ChEBI" id="CHEBI:83833"/>
        <dbReference type="ChEBI" id="CHEBI:83834"/>
        <dbReference type="EC" id="5.2.1.8"/>
    </reaction>
</comment>
<dbReference type="Pfam" id="PF00160">
    <property type="entry name" value="Pro_isomerase"/>
    <property type="match status" value="1"/>
</dbReference>
<dbReference type="InterPro" id="IPR029000">
    <property type="entry name" value="Cyclophilin-like_dom_sf"/>
</dbReference>
<protein>
    <recommendedName>
        <fullName evidence="3">PPIase cyclophilin-type domain-containing protein</fullName>
    </recommendedName>
</protein>
<evidence type="ECO:0000256" key="1">
    <source>
        <dbReference type="ARBA" id="ARBA00000971"/>
    </source>
</evidence>
<keyword evidence="5" id="KW-1185">Reference proteome</keyword>
<dbReference type="Gene3D" id="2.40.100.10">
    <property type="entry name" value="Cyclophilin-like"/>
    <property type="match status" value="1"/>
</dbReference>
<dbReference type="AlphaFoldDB" id="A0A0C3QM69"/>
<reference evidence="4 5" key="1">
    <citation type="submission" date="2014-04" db="EMBL/GenBank/DDBJ databases">
        <authorList>
            <consortium name="DOE Joint Genome Institute"/>
            <person name="Kuo A."/>
            <person name="Girlanda M."/>
            <person name="Perotto S."/>
            <person name="Kohler A."/>
            <person name="Nagy L.G."/>
            <person name="Floudas D."/>
            <person name="Copeland A."/>
            <person name="Barry K.W."/>
            <person name="Cichocki N."/>
            <person name="Veneault-Fourrey C."/>
            <person name="LaButti K."/>
            <person name="Lindquist E.A."/>
            <person name="Lipzen A."/>
            <person name="Lundell T."/>
            <person name="Morin E."/>
            <person name="Murat C."/>
            <person name="Sun H."/>
            <person name="Tunlid A."/>
            <person name="Henrissat B."/>
            <person name="Grigoriev I.V."/>
            <person name="Hibbett D.S."/>
            <person name="Martin F."/>
            <person name="Nordberg H.P."/>
            <person name="Cantor M.N."/>
            <person name="Hua S.X."/>
        </authorList>
    </citation>
    <scope>NUCLEOTIDE SEQUENCE [LARGE SCALE GENOMIC DNA]</scope>
    <source>
        <strain evidence="4 5">MUT 4182</strain>
    </source>
</reference>
<feature type="domain" description="PPIase cyclophilin-type" evidence="3">
    <location>
        <begin position="131"/>
        <end position="308"/>
    </location>
</feature>
<accession>A0A0C3QM69</accession>
<dbReference type="Proteomes" id="UP000054248">
    <property type="component" value="Unassembled WGS sequence"/>
</dbReference>
<dbReference type="InterPro" id="IPR002130">
    <property type="entry name" value="Cyclophilin-type_PPIase_dom"/>
</dbReference>
<evidence type="ECO:0000313" key="5">
    <source>
        <dbReference type="Proteomes" id="UP000054248"/>
    </source>
</evidence>